<dbReference type="InterPro" id="IPR009057">
    <property type="entry name" value="Homeodomain-like_sf"/>
</dbReference>
<dbReference type="Pfam" id="PF02311">
    <property type="entry name" value="AraC_binding"/>
    <property type="match status" value="1"/>
</dbReference>
<evidence type="ECO:0000313" key="5">
    <source>
        <dbReference type="EMBL" id="RAV19911.1"/>
    </source>
</evidence>
<dbReference type="EMBL" id="QMFB01000010">
    <property type="protein sequence ID" value="RAV19911.1"/>
    <property type="molecule type" value="Genomic_DNA"/>
</dbReference>
<keyword evidence="1" id="KW-0805">Transcription regulation</keyword>
<gene>
    <name evidence="5" type="ORF">DQG23_18470</name>
</gene>
<evidence type="ECO:0000256" key="2">
    <source>
        <dbReference type="ARBA" id="ARBA00023125"/>
    </source>
</evidence>
<comment type="caution">
    <text evidence="5">The sequence shown here is derived from an EMBL/GenBank/DDBJ whole genome shotgun (WGS) entry which is preliminary data.</text>
</comment>
<sequence length="304" mass="34424">MNIEVRFPNMTSTLQIIGCHFGVKQPGWSYPKHHHHLFELLHCWSGEVMQTINGTSIAVRSGDWLLLKSGVRHQLENVSQEPYSFFDVHFDIDDTEMRKLLSRNPFGHITREAAARTRLPVYRIEIERILQTSLAANTTSGPDYTAVKPSFGNMLSLQAYILLMIQEMIPLLLASDEAQEEGGLQRASAFETDIAHAIEEKLRSTVYSTGAVEEIAKELNLSRSQCSKVFVKIYGISPRQYISQLKLSEAKQLLIGSDLTIEAVSRRLGFASVSHFSRQFRRWTGLSPNQYRPKHAVQPLEPGK</sequence>
<feature type="domain" description="HTH araC/xylS-type" evidence="4">
    <location>
        <begin position="192"/>
        <end position="294"/>
    </location>
</feature>
<keyword evidence="6" id="KW-1185">Reference proteome</keyword>
<dbReference type="PROSITE" id="PS01124">
    <property type="entry name" value="HTH_ARAC_FAMILY_2"/>
    <property type="match status" value="1"/>
</dbReference>
<dbReference type="RefSeq" id="WP_113032450.1">
    <property type="nucleotide sequence ID" value="NZ_QMFB01000010.1"/>
</dbReference>
<dbReference type="PANTHER" id="PTHR43280:SF28">
    <property type="entry name" value="HTH-TYPE TRANSCRIPTIONAL ACTIVATOR RHAS"/>
    <property type="match status" value="1"/>
</dbReference>
<reference evidence="5 6" key="1">
    <citation type="journal article" date="2009" name="Int. J. Syst. Evol. Microbiol.">
        <title>Paenibacillus contaminans sp. nov., isolated from a contaminated laboratory plate.</title>
        <authorList>
            <person name="Chou J.H."/>
            <person name="Lee J.H."/>
            <person name="Lin M.C."/>
            <person name="Chang P.S."/>
            <person name="Arun A.B."/>
            <person name="Young C.C."/>
            <person name="Chen W.M."/>
        </authorList>
    </citation>
    <scope>NUCLEOTIDE SEQUENCE [LARGE SCALE GENOMIC DNA]</scope>
    <source>
        <strain evidence="5 6">CKOBP-6</strain>
    </source>
</reference>
<evidence type="ECO:0000256" key="1">
    <source>
        <dbReference type="ARBA" id="ARBA00023015"/>
    </source>
</evidence>
<dbReference type="Proteomes" id="UP000250369">
    <property type="component" value="Unassembled WGS sequence"/>
</dbReference>
<keyword evidence="3" id="KW-0804">Transcription</keyword>
<dbReference type="Gene3D" id="2.60.120.10">
    <property type="entry name" value="Jelly Rolls"/>
    <property type="match status" value="1"/>
</dbReference>
<dbReference type="AlphaFoldDB" id="A0A329MIW7"/>
<dbReference type="PROSITE" id="PS00041">
    <property type="entry name" value="HTH_ARAC_FAMILY_1"/>
    <property type="match status" value="1"/>
</dbReference>
<accession>A0A329MIW7</accession>
<dbReference type="SUPFAM" id="SSF51215">
    <property type="entry name" value="Regulatory protein AraC"/>
    <property type="match status" value="1"/>
</dbReference>
<dbReference type="InterPro" id="IPR020449">
    <property type="entry name" value="Tscrpt_reg_AraC-type_HTH"/>
</dbReference>
<dbReference type="GO" id="GO:0043565">
    <property type="term" value="F:sequence-specific DNA binding"/>
    <property type="evidence" value="ECO:0007669"/>
    <property type="project" value="InterPro"/>
</dbReference>
<dbReference type="Gene3D" id="1.10.10.60">
    <property type="entry name" value="Homeodomain-like"/>
    <property type="match status" value="2"/>
</dbReference>
<evidence type="ECO:0000256" key="3">
    <source>
        <dbReference type="ARBA" id="ARBA00023163"/>
    </source>
</evidence>
<dbReference type="InterPro" id="IPR003313">
    <property type="entry name" value="AraC-bd"/>
</dbReference>
<proteinExistence type="predicted"/>
<dbReference type="InterPro" id="IPR014710">
    <property type="entry name" value="RmlC-like_jellyroll"/>
</dbReference>
<dbReference type="GO" id="GO:0003700">
    <property type="term" value="F:DNA-binding transcription factor activity"/>
    <property type="evidence" value="ECO:0007669"/>
    <property type="project" value="InterPro"/>
</dbReference>
<name>A0A329MIW7_9BACL</name>
<evidence type="ECO:0000259" key="4">
    <source>
        <dbReference type="PROSITE" id="PS01124"/>
    </source>
</evidence>
<dbReference type="SMART" id="SM00342">
    <property type="entry name" value="HTH_ARAC"/>
    <property type="match status" value="1"/>
</dbReference>
<protein>
    <submittedName>
        <fullName evidence="5">AraC family transcriptional regulator</fullName>
    </submittedName>
</protein>
<organism evidence="5 6">
    <name type="scientific">Paenibacillus contaminans</name>
    <dbReference type="NCBI Taxonomy" id="450362"/>
    <lineage>
        <taxon>Bacteria</taxon>
        <taxon>Bacillati</taxon>
        <taxon>Bacillota</taxon>
        <taxon>Bacilli</taxon>
        <taxon>Bacillales</taxon>
        <taxon>Paenibacillaceae</taxon>
        <taxon>Paenibacillus</taxon>
    </lineage>
</organism>
<dbReference type="Pfam" id="PF12833">
    <property type="entry name" value="HTH_18"/>
    <property type="match status" value="1"/>
</dbReference>
<dbReference type="OrthoDB" id="1975977at2"/>
<dbReference type="SUPFAM" id="SSF46689">
    <property type="entry name" value="Homeodomain-like"/>
    <property type="match status" value="1"/>
</dbReference>
<evidence type="ECO:0000313" key="6">
    <source>
        <dbReference type="Proteomes" id="UP000250369"/>
    </source>
</evidence>
<keyword evidence="2" id="KW-0238">DNA-binding</keyword>
<dbReference type="InterPro" id="IPR018060">
    <property type="entry name" value="HTH_AraC"/>
</dbReference>
<dbReference type="PANTHER" id="PTHR43280">
    <property type="entry name" value="ARAC-FAMILY TRANSCRIPTIONAL REGULATOR"/>
    <property type="match status" value="1"/>
</dbReference>
<dbReference type="InterPro" id="IPR018062">
    <property type="entry name" value="HTH_AraC-typ_CS"/>
</dbReference>
<dbReference type="PRINTS" id="PR00032">
    <property type="entry name" value="HTHARAC"/>
</dbReference>
<dbReference type="InterPro" id="IPR037923">
    <property type="entry name" value="HTH-like"/>
</dbReference>